<dbReference type="InterPro" id="IPR013783">
    <property type="entry name" value="Ig-like_fold"/>
</dbReference>
<evidence type="ECO:0000259" key="2">
    <source>
        <dbReference type="Pfam" id="PF16561"/>
    </source>
</evidence>
<feature type="domain" description="DUF218" evidence="1">
    <location>
        <begin position="55"/>
        <end position="183"/>
    </location>
</feature>
<evidence type="ECO:0008006" key="4">
    <source>
        <dbReference type="Google" id="ProtNLM"/>
    </source>
</evidence>
<dbReference type="Gene3D" id="3.40.50.620">
    <property type="entry name" value="HUPs"/>
    <property type="match status" value="1"/>
</dbReference>
<proteinExistence type="predicted"/>
<dbReference type="InterPro" id="IPR014756">
    <property type="entry name" value="Ig_E-set"/>
</dbReference>
<dbReference type="InterPro" id="IPR051599">
    <property type="entry name" value="Cell_Envelope_Assoc"/>
</dbReference>
<sequence length="222" mass="25263">MNEMEVTVYLSEGLYEYKYCVDGEWKCNPYEPTVVTKEGYINNVIQVIPPQKEQIVIVLGEKLNPDGTPSEILLGRVQALNEYIKENNVTLIILTGGAVSSKEHKSEAQTMKDYLNLIHPNLTINVQLDEQAQNTFQNALNSIELIKKTKYSGGPAVTLISSDFHIPRAYNIFLAFFQKYFTSFQLKTLSSKSPISILQQRQPMEDWLSSETNQKLSSYLNQ</sequence>
<dbReference type="CDD" id="cd02859">
    <property type="entry name" value="E_set_AMPKbeta_like_N"/>
    <property type="match status" value="1"/>
</dbReference>
<protein>
    <recommendedName>
        <fullName evidence="4">DUF218 domain-containing protein</fullName>
    </recommendedName>
</protein>
<dbReference type="Pfam" id="PF02698">
    <property type="entry name" value="DUF218"/>
    <property type="match status" value="1"/>
</dbReference>
<dbReference type="InterPro" id="IPR014729">
    <property type="entry name" value="Rossmann-like_a/b/a_fold"/>
</dbReference>
<dbReference type="AlphaFoldDB" id="A0A6B2LEV9"/>
<reference evidence="3" key="1">
    <citation type="journal article" date="2020" name="J. Eukaryot. Microbiol.">
        <title>De novo Sequencing, Assembly and Annotation of the Transcriptome for the Free-Living Testate Amoeba Arcella intermedia.</title>
        <authorList>
            <person name="Ribeiro G.M."/>
            <person name="Porfirio-Sousa A.L."/>
            <person name="Maurer-Alcala X.X."/>
            <person name="Katz L.A."/>
            <person name="Lahr D.J.G."/>
        </authorList>
    </citation>
    <scope>NUCLEOTIDE SEQUENCE</scope>
</reference>
<dbReference type="PANTHER" id="PTHR30336">
    <property type="entry name" value="INNER MEMBRANE PROTEIN, PROBABLE PERMEASE"/>
    <property type="match status" value="1"/>
</dbReference>
<dbReference type="InterPro" id="IPR032640">
    <property type="entry name" value="AMPK1_CBM"/>
</dbReference>
<dbReference type="SUPFAM" id="SSF81296">
    <property type="entry name" value="E set domains"/>
    <property type="match status" value="1"/>
</dbReference>
<name>A0A6B2LEV9_9EUKA</name>
<feature type="domain" description="AMP-activated protein kinase glycogen-binding" evidence="2">
    <location>
        <begin position="3"/>
        <end position="50"/>
    </location>
</feature>
<dbReference type="Gene3D" id="2.60.40.10">
    <property type="entry name" value="Immunoglobulins"/>
    <property type="match status" value="1"/>
</dbReference>
<organism evidence="3">
    <name type="scientific">Arcella intermedia</name>
    <dbReference type="NCBI Taxonomy" id="1963864"/>
    <lineage>
        <taxon>Eukaryota</taxon>
        <taxon>Amoebozoa</taxon>
        <taxon>Tubulinea</taxon>
        <taxon>Elardia</taxon>
        <taxon>Arcellinida</taxon>
        <taxon>Sphaerothecina</taxon>
        <taxon>Arcellidae</taxon>
        <taxon>Arcella</taxon>
    </lineage>
</organism>
<dbReference type="Pfam" id="PF16561">
    <property type="entry name" value="AMPK1_CBM"/>
    <property type="match status" value="1"/>
</dbReference>
<dbReference type="EMBL" id="GIBP01006633">
    <property type="protein sequence ID" value="NDV35602.1"/>
    <property type="molecule type" value="Transcribed_RNA"/>
</dbReference>
<accession>A0A6B2LEV9</accession>
<dbReference type="CDD" id="cd06259">
    <property type="entry name" value="YdcF-like"/>
    <property type="match status" value="1"/>
</dbReference>
<dbReference type="InterPro" id="IPR003848">
    <property type="entry name" value="DUF218"/>
</dbReference>
<dbReference type="GO" id="GO:0005886">
    <property type="term" value="C:plasma membrane"/>
    <property type="evidence" value="ECO:0007669"/>
    <property type="project" value="TreeGrafter"/>
</dbReference>
<evidence type="ECO:0000259" key="1">
    <source>
        <dbReference type="Pfam" id="PF02698"/>
    </source>
</evidence>
<dbReference type="PANTHER" id="PTHR30336:SF20">
    <property type="entry name" value="DUF218 DOMAIN-CONTAINING PROTEIN"/>
    <property type="match status" value="1"/>
</dbReference>
<evidence type="ECO:0000313" key="3">
    <source>
        <dbReference type="EMBL" id="NDV35602.1"/>
    </source>
</evidence>